<dbReference type="CDD" id="cd17398">
    <property type="entry name" value="MFS_FLVCR_like"/>
    <property type="match status" value="1"/>
</dbReference>
<dbReference type="Pfam" id="PF07690">
    <property type="entry name" value="MFS_1"/>
    <property type="match status" value="1"/>
</dbReference>
<keyword evidence="7" id="KW-0265">Erythrocyte maturation</keyword>
<dbReference type="EnsemblMetazoa" id="XM_014403127.2">
    <property type="protein sequence ID" value="XP_014258613.1"/>
    <property type="gene ID" value="LOC106672035"/>
</dbReference>
<dbReference type="GO" id="GO:0005886">
    <property type="term" value="C:plasma membrane"/>
    <property type="evidence" value="ECO:0007669"/>
    <property type="project" value="UniProtKB-SubCell"/>
</dbReference>
<dbReference type="AlphaFoldDB" id="A0A8I6S463"/>
<dbReference type="GeneID" id="106672035"/>
<comment type="similarity">
    <text evidence="14">Belongs to the major facilitator superfamily. Feline leukemia virus subgroup C receptor (TC 2.A.1.28.1) family.</text>
</comment>
<dbReference type="OrthoDB" id="422206at2759"/>
<keyword evidence="2" id="KW-0813">Transport</keyword>
<feature type="transmembrane region" description="Helical" evidence="18">
    <location>
        <begin position="401"/>
        <end position="419"/>
    </location>
</feature>
<proteinExistence type="inferred from homology"/>
<dbReference type="PANTHER" id="PTHR10924">
    <property type="entry name" value="MAJOR FACILITATOR SUPERFAMILY PROTEIN-RELATED"/>
    <property type="match status" value="1"/>
</dbReference>
<accession>A0A8I6S463</accession>
<keyword evidence="5 18" id="KW-0812">Transmembrane</keyword>
<comment type="subcellular location">
    <subcellularLocation>
        <location evidence="1">Cell membrane</location>
        <topology evidence="1">Multi-pass membrane protein</topology>
    </subcellularLocation>
</comment>
<dbReference type="OMA" id="WWIAIIT"/>
<dbReference type="InterPro" id="IPR036259">
    <property type="entry name" value="MFS_trans_sf"/>
</dbReference>
<dbReference type="RefSeq" id="XP_014258613.1">
    <property type="nucleotide sequence ID" value="XM_014403127.2"/>
</dbReference>
<evidence type="ECO:0000256" key="15">
    <source>
        <dbReference type="ARBA" id="ARBA00060240"/>
    </source>
</evidence>
<feature type="transmembrane region" description="Helical" evidence="18">
    <location>
        <begin position="331"/>
        <end position="352"/>
    </location>
</feature>
<evidence type="ECO:0000256" key="2">
    <source>
        <dbReference type="ARBA" id="ARBA00022448"/>
    </source>
</evidence>
<evidence type="ECO:0000256" key="17">
    <source>
        <dbReference type="ARBA" id="ARBA00080886"/>
    </source>
</evidence>
<evidence type="ECO:0000256" key="4">
    <source>
        <dbReference type="ARBA" id="ARBA00022553"/>
    </source>
</evidence>
<keyword evidence="6 18" id="KW-1133">Transmembrane helix</keyword>
<name>A0A8I6S463_CIMLE</name>
<evidence type="ECO:0000256" key="14">
    <source>
        <dbReference type="ARBA" id="ARBA00046338"/>
    </source>
</evidence>
<evidence type="ECO:0000256" key="18">
    <source>
        <dbReference type="SAM" id="Phobius"/>
    </source>
</evidence>
<comment type="catalytic activity">
    <reaction evidence="13">
        <text>ethanolamine(in) = ethanolamine(out)</text>
        <dbReference type="Rhea" id="RHEA:32747"/>
        <dbReference type="ChEBI" id="CHEBI:57603"/>
    </reaction>
</comment>
<evidence type="ECO:0000256" key="13">
    <source>
        <dbReference type="ARBA" id="ARBA00045087"/>
    </source>
</evidence>
<keyword evidence="4" id="KW-0597">Phosphoprotein</keyword>
<dbReference type="Gene3D" id="1.20.1250.20">
    <property type="entry name" value="MFS general substrate transporter like domains"/>
    <property type="match status" value="1"/>
</dbReference>
<comment type="catalytic activity">
    <reaction evidence="12">
        <text>choline(out) = choline(in)</text>
        <dbReference type="Rhea" id="RHEA:32751"/>
        <dbReference type="ChEBI" id="CHEBI:15354"/>
    </reaction>
</comment>
<evidence type="ECO:0000256" key="10">
    <source>
        <dbReference type="ARBA" id="ARBA00023180"/>
    </source>
</evidence>
<dbReference type="Proteomes" id="UP000494040">
    <property type="component" value="Unassembled WGS sequence"/>
</dbReference>
<sequence>MDYKNVPVGPDCKVYRRRWLMLALFVMYSMSNAMQWIQYSIIENVVVRYYGVSSSFVEWTSMVYMVSYIILIVPGSWALDRFGLRKCVLAGALGTCLGSWVKVFSSGPDSFVLGFLGQTAVAISQVFVLSVPARLAAVWFGQDQVSSACSIGVFGNQLGVALGFLIPPSVVPDVDDNELVGSRLGLLFKSVAGFTSVLLVLIIFFYEEQPPLPPSQAALKQKEETPDFVGSIKRLLSNIGYILLLVSYGINVGVFYAISTLLNKVIITYFQNASEDAGRIGLTIVISGTVGSVVSGFVLDKTHKFKEVTLVVYLFSLIGLVVYNFTLDLGYIIIVYVTAGFLGFFMTGYLPVGFELAAELTYPEPEGTSVGILNGFCQIFGILFTIGYSALINAWGTKNAGLGLISTLAAGTVMTYFIPKDYKRQESGKDEKEPA</sequence>
<evidence type="ECO:0000259" key="19">
    <source>
        <dbReference type="PROSITE" id="PS50850"/>
    </source>
</evidence>
<feature type="domain" description="Major facilitator superfamily (MFS) profile" evidence="19">
    <location>
        <begin position="1"/>
        <end position="423"/>
    </location>
</feature>
<dbReference type="SUPFAM" id="SSF103473">
    <property type="entry name" value="MFS general substrate transporter"/>
    <property type="match status" value="1"/>
</dbReference>
<evidence type="ECO:0000256" key="3">
    <source>
        <dbReference type="ARBA" id="ARBA00022475"/>
    </source>
</evidence>
<evidence type="ECO:0000256" key="1">
    <source>
        <dbReference type="ARBA" id="ARBA00004651"/>
    </source>
</evidence>
<dbReference type="GO" id="GO:0043249">
    <property type="term" value="P:erythrocyte maturation"/>
    <property type="evidence" value="ECO:0007669"/>
    <property type="project" value="UniProtKB-KW"/>
</dbReference>
<feature type="transmembrane region" description="Helical" evidence="18">
    <location>
        <begin position="239"/>
        <end position="258"/>
    </location>
</feature>
<protein>
    <recommendedName>
        <fullName evidence="16">Choline/ethanolamine transporter FLVCR1</fullName>
    </recommendedName>
    <alternativeName>
        <fullName evidence="17">Heme transporter FLVCR1</fullName>
    </alternativeName>
</protein>
<feature type="transmembrane region" description="Helical" evidence="18">
    <location>
        <begin position="308"/>
        <end position="325"/>
    </location>
</feature>
<dbReference type="GO" id="GO:0020037">
    <property type="term" value="F:heme binding"/>
    <property type="evidence" value="ECO:0007669"/>
    <property type="project" value="TreeGrafter"/>
</dbReference>
<dbReference type="GO" id="GO:0031966">
    <property type="term" value="C:mitochondrial membrane"/>
    <property type="evidence" value="ECO:0007669"/>
    <property type="project" value="UniProtKB-ARBA"/>
</dbReference>
<feature type="transmembrane region" description="Helical" evidence="18">
    <location>
        <begin position="278"/>
        <end position="299"/>
    </location>
</feature>
<keyword evidence="21" id="KW-1185">Reference proteome</keyword>
<evidence type="ECO:0000256" key="9">
    <source>
        <dbReference type="ARBA" id="ARBA00023170"/>
    </source>
</evidence>
<dbReference type="InterPro" id="IPR020846">
    <property type="entry name" value="MFS_dom"/>
</dbReference>
<keyword evidence="10" id="KW-0325">Glycoprotein</keyword>
<evidence type="ECO:0000256" key="7">
    <source>
        <dbReference type="ARBA" id="ARBA00023057"/>
    </source>
</evidence>
<feature type="transmembrane region" description="Helical" evidence="18">
    <location>
        <begin position="186"/>
        <end position="206"/>
    </location>
</feature>
<keyword evidence="9" id="KW-0675">Receptor</keyword>
<evidence type="ECO:0000313" key="21">
    <source>
        <dbReference type="Proteomes" id="UP000494040"/>
    </source>
</evidence>
<dbReference type="KEGG" id="clec:106672035"/>
<feature type="transmembrane region" description="Helical" evidence="18">
    <location>
        <begin position="62"/>
        <end position="80"/>
    </location>
</feature>
<dbReference type="PANTHER" id="PTHR10924:SF4">
    <property type="entry name" value="GH15861P"/>
    <property type="match status" value="1"/>
</dbReference>
<evidence type="ECO:0000256" key="6">
    <source>
        <dbReference type="ARBA" id="ARBA00022989"/>
    </source>
</evidence>
<comment type="function">
    <text evidence="15">Uniporter that mediates the transport of extracellular choline and ethanolamine into cells, thereby playing a key role in phospholipid biosynthesis. Choline and ethanolamine are the precursors of phosphatidylcholine and phosphatidylethanolamine, respectively, the two most abundant phospholipids. Transport is not coupled with proton transport and is exclusively driven by the choline (or ethanolamine) gradient across the plasma membrane. Also acts as a heme b transporter that mediates heme efflux from the cytoplasm to the extracellular compartment.</text>
</comment>
<reference evidence="20" key="1">
    <citation type="submission" date="2022-01" db="UniProtKB">
        <authorList>
            <consortium name="EnsemblMetazoa"/>
        </authorList>
    </citation>
    <scope>IDENTIFICATION</scope>
</reference>
<dbReference type="GO" id="GO:0097037">
    <property type="term" value="P:heme export"/>
    <property type="evidence" value="ECO:0007669"/>
    <property type="project" value="TreeGrafter"/>
</dbReference>
<dbReference type="GO" id="GO:0015232">
    <property type="term" value="F:heme transmembrane transporter activity"/>
    <property type="evidence" value="ECO:0007669"/>
    <property type="project" value="UniProtKB-ARBA"/>
</dbReference>
<keyword evidence="3" id="KW-1003">Cell membrane</keyword>
<dbReference type="GO" id="GO:0006783">
    <property type="term" value="P:heme biosynthetic process"/>
    <property type="evidence" value="ECO:0007669"/>
    <property type="project" value="UniProtKB-ARBA"/>
</dbReference>
<keyword evidence="8 18" id="KW-0472">Membrane</keyword>
<evidence type="ECO:0000256" key="12">
    <source>
        <dbReference type="ARBA" id="ARBA00036811"/>
    </source>
</evidence>
<dbReference type="PROSITE" id="PS50850">
    <property type="entry name" value="MFS"/>
    <property type="match status" value="1"/>
</dbReference>
<feature type="transmembrane region" description="Helical" evidence="18">
    <location>
        <begin position="372"/>
        <end position="395"/>
    </location>
</feature>
<organism evidence="20 21">
    <name type="scientific">Cimex lectularius</name>
    <name type="common">Bed bug</name>
    <name type="synonym">Acanthia lectularia</name>
    <dbReference type="NCBI Taxonomy" id="79782"/>
    <lineage>
        <taxon>Eukaryota</taxon>
        <taxon>Metazoa</taxon>
        <taxon>Ecdysozoa</taxon>
        <taxon>Arthropoda</taxon>
        <taxon>Hexapoda</taxon>
        <taxon>Insecta</taxon>
        <taxon>Pterygota</taxon>
        <taxon>Neoptera</taxon>
        <taxon>Paraneoptera</taxon>
        <taxon>Hemiptera</taxon>
        <taxon>Heteroptera</taxon>
        <taxon>Panheteroptera</taxon>
        <taxon>Cimicomorpha</taxon>
        <taxon>Cimicidae</taxon>
        <taxon>Cimex</taxon>
    </lineage>
</organism>
<feature type="transmembrane region" description="Helical" evidence="18">
    <location>
        <begin position="20"/>
        <end position="42"/>
    </location>
</feature>
<dbReference type="InterPro" id="IPR049680">
    <property type="entry name" value="FLVCR1-2_SLC49-like"/>
</dbReference>
<dbReference type="InterPro" id="IPR011701">
    <property type="entry name" value="MFS"/>
</dbReference>
<evidence type="ECO:0000256" key="16">
    <source>
        <dbReference type="ARBA" id="ARBA00068050"/>
    </source>
</evidence>
<dbReference type="FunFam" id="1.20.1250.20:FF:000184">
    <property type="entry name" value="Feline leukemia virus subgroup C receptor-related protein 1"/>
    <property type="match status" value="1"/>
</dbReference>
<evidence type="ECO:0000256" key="8">
    <source>
        <dbReference type="ARBA" id="ARBA00023136"/>
    </source>
</evidence>
<evidence type="ECO:0000256" key="11">
    <source>
        <dbReference type="ARBA" id="ARBA00035075"/>
    </source>
</evidence>
<comment type="catalytic activity">
    <reaction evidence="11">
        <text>heme b(in) = heme b(out)</text>
        <dbReference type="Rhea" id="RHEA:75443"/>
        <dbReference type="ChEBI" id="CHEBI:60344"/>
    </reaction>
</comment>
<evidence type="ECO:0000313" key="20">
    <source>
        <dbReference type="EnsemblMetazoa" id="XP_014258613.1"/>
    </source>
</evidence>
<evidence type="ECO:0000256" key="5">
    <source>
        <dbReference type="ARBA" id="ARBA00022692"/>
    </source>
</evidence>